<evidence type="ECO:0000313" key="2">
    <source>
        <dbReference type="Proteomes" id="UP001732700"/>
    </source>
</evidence>
<protein>
    <submittedName>
        <fullName evidence="1">Uncharacterized protein</fullName>
    </submittedName>
</protein>
<reference evidence="1" key="2">
    <citation type="submission" date="2025-09" db="UniProtKB">
        <authorList>
            <consortium name="EnsemblPlants"/>
        </authorList>
    </citation>
    <scope>IDENTIFICATION</scope>
</reference>
<keyword evidence="2" id="KW-1185">Reference proteome</keyword>
<name>A0ACD5YXH6_AVESA</name>
<dbReference type="EnsemblPlants" id="AVESA.00010b.r2.6AG1055260.1">
    <property type="protein sequence ID" value="AVESA.00010b.r2.6AG1055260.1.CDS"/>
    <property type="gene ID" value="AVESA.00010b.r2.6AG1055260"/>
</dbReference>
<proteinExistence type="predicted"/>
<organism evidence="1 2">
    <name type="scientific">Avena sativa</name>
    <name type="common">Oat</name>
    <dbReference type="NCBI Taxonomy" id="4498"/>
    <lineage>
        <taxon>Eukaryota</taxon>
        <taxon>Viridiplantae</taxon>
        <taxon>Streptophyta</taxon>
        <taxon>Embryophyta</taxon>
        <taxon>Tracheophyta</taxon>
        <taxon>Spermatophyta</taxon>
        <taxon>Magnoliopsida</taxon>
        <taxon>Liliopsida</taxon>
        <taxon>Poales</taxon>
        <taxon>Poaceae</taxon>
        <taxon>BOP clade</taxon>
        <taxon>Pooideae</taxon>
        <taxon>Poodae</taxon>
        <taxon>Poeae</taxon>
        <taxon>Poeae Chloroplast Group 1 (Aveneae type)</taxon>
        <taxon>Aveninae</taxon>
        <taxon>Avena</taxon>
    </lineage>
</organism>
<dbReference type="Proteomes" id="UP001732700">
    <property type="component" value="Chromosome 6A"/>
</dbReference>
<sequence>MLMSFFISFLEKWPLAEMTPKIVQEEERIIKQIKDQALQVGTSKRKNVWNGPPKKKKLQGNTPTKGKGSSSTNSDPGTYAGVGSNVCNFCKQEGHYRKDCPKWLKWLAKREIPYNPHHKPGGKKA</sequence>
<accession>A0ACD5YXH6</accession>
<reference evidence="1" key="1">
    <citation type="submission" date="2021-05" db="EMBL/GenBank/DDBJ databases">
        <authorList>
            <person name="Scholz U."/>
            <person name="Mascher M."/>
            <person name="Fiebig A."/>
        </authorList>
    </citation>
    <scope>NUCLEOTIDE SEQUENCE [LARGE SCALE GENOMIC DNA]</scope>
</reference>
<evidence type="ECO:0000313" key="1">
    <source>
        <dbReference type="EnsemblPlants" id="AVESA.00010b.r2.6AG1055260.1.CDS"/>
    </source>
</evidence>